<dbReference type="Proteomes" id="UP000245910">
    <property type="component" value="Chromosome I"/>
</dbReference>
<evidence type="ECO:0000313" key="1">
    <source>
        <dbReference type="EMBL" id="CEI63540.1"/>
    </source>
</evidence>
<reference evidence="2" key="1">
    <citation type="submission" date="2014-10" db="EMBL/GenBank/DDBJ databases">
        <authorList>
            <person name="King R."/>
        </authorList>
    </citation>
    <scope>NUCLEOTIDE SEQUENCE [LARGE SCALE GENOMIC DNA]</scope>
    <source>
        <strain evidence="2">A3/5</strain>
    </source>
</reference>
<protein>
    <submittedName>
        <fullName evidence="1">Uncharacterized protein</fullName>
    </submittedName>
</protein>
<accession>A0A2L2TRH0</accession>
<proteinExistence type="predicted"/>
<organism evidence="1 2">
    <name type="scientific">Fusarium venenatum</name>
    <dbReference type="NCBI Taxonomy" id="56646"/>
    <lineage>
        <taxon>Eukaryota</taxon>
        <taxon>Fungi</taxon>
        <taxon>Dikarya</taxon>
        <taxon>Ascomycota</taxon>
        <taxon>Pezizomycotina</taxon>
        <taxon>Sordariomycetes</taxon>
        <taxon>Hypocreomycetidae</taxon>
        <taxon>Hypocreales</taxon>
        <taxon>Nectriaceae</taxon>
        <taxon>Fusarium</taxon>
    </lineage>
</organism>
<dbReference type="EMBL" id="LN649229">
    <property type="protein sequence ID" value="CEI63540.1"/>
    <property type="molecule type" value="Genomic_DNA"/>
</dbReference>
<evidence type="ECO:0000313" key="2">
    <source>
        <dbReference type="Proteomes" id="UP000245910"/>
    </source>
</evidence>
<sequence length="78" mass="8767">MGSLWASRLVVYYLPSRLALPSPNSVKFSAASKGEAADKLFDDIQYFTTEKALIRKGEVVASSWSQISYVMDIWLSFQ</sequence>
<keyword evidence="2" id="KW-1185">Reference proteome</keyword>
<dbReference type="AlphaFoldDB" id="A0A2L2TRH0"/>
<name>A0A2L2TRH0_9HYPO</name>